<reference evidence="5" key="2">
    <citation type="submission" date="2016-11" db="EMBL/GenBank/DDBJ databases">
        <authorList>
            <person name="Jaros S."/>
            <person name="Januszkiewicz K."/>
            <person name="Wedrychowicz H."/>
        </authorList>
    </citation>
    <scope>NUCLEOTIDE SEQUENCE [LARGE SCALE GENOMIC DNA]</scope>
    <source>
        <strain evidence="5">DSM 4029</strain>
    </source>
</reference>
<keyword evidence="2" id="KW-1133">Transmembrane helix</keyword>
<gene>
    <name evidence="3" type="ORF">GT747_10585</name>
    <name evidence="4" type="ORF">SAMN05444424_0133</name>
</gene>
<evidence type="ECO:0000313" key="6">
    <source>
        <dbReference type="Proteomes" id="UP000474718"/>
    </source>
</evidence>
<proteinExistence type="predicted"/>
<feature type="transmembrane region" description="Helical" evidence="2">
    <location>
        <begin position="12"/>
        <end position="34"/>
    </location>
</feature>
<reference evidence="4" key="1">
    <citation type="submission" date="2016-11" db="EMBL/GenBank/DDBJ databases">
        <authorList>
            <person name="Varghese N."/>
            <person name="Submissions S."/>
        </authorList>
    </citation>
    <scope>NUCLEOTIDE SEQUENCE</scope>
    <source>
        <strain evidence="4">DSM 4029</strain>
    </source>
</reference>
<dbReference type="Proteomes" id="UP000474718">
    <property type="component" value="Unassembled WGS sequence"/>
</dbReference>
<evidence type="ECO:0000313" key="4">
    <source>
        <dbReference type="EMBL" id="SHF63363.1"/>
    </source>
</evidence>
<feature type="compositionally biased region" description="Basic and acidic residues" evidence="1">
    <location>
        <begin position="71"/>
        <end position="81"/>
    </location>
</feature>
<dbReference type="Proteomes" id="UP000184089">
    <property type="component" value="Unassembled WGS sequence"/>
</dbReference>
<dbReference type="RefSeq" id="WP_021658588.1">
    <property type="nucleotide sequence ID" value="NZ_FQVY01000001.1"/>
</dbReference>
<dbReference type="EMBL" id="FQVY01000001">
    <property type="protein sequence ID" value="SHF63363.1"/>
    <property type="molecule type" value="Genomic_DNA"/>
</dbReference>
<feature type="region of interest" description="Disordered" evidence="1">
    <location>
        <begin position="40"/>
        <end position="94"/>
    </location>
</feature>
<sequence length="94" mass="10762">MDNESLVRASYMAGQTLVYALLMLIAVFVVRKLISNHYKKKQQQKEEFNRANSRAYDGPAEKLEIQPPDPPAEHLEIQEPVREEDDAPPPEDGR</sequence>
<evidence type="ECO:0000313" key="3">
    <source>
        <dbReference type="EMBL" id="MZL70200.1"/>
    </source>
</evidence>
<keyword evidence="6" id="KW-1185">Reference proteome</keyword>
<keyword evidence="2" id="KW-0472">Membrane</keyword>
<dbReference type="AlphaFoldDB" id="A0AAQ1MB17"/>
<name>A0AAQ1MB17_9FIRM</name>
<feature type="compositionally biased region" description="Acidic residues" evidence="1">
    <location>
        <begin position="82"/>
        <end position="94"/>
    </location>
</feature>
<reference evidence="3 6" key="3">
    <citation type="journal article" date="2019" name="Nat. Med.">
        <title>A library of human gut bacterial isolates paired with longitudinal multiomics data enables mechanistic microbiome research.</title>
        <authorList>
            <person name="Poyet M."/>
            <person name="Groussin M."/>
            <person name="Gibbons S.M."/>
            <person name="Avila-Pacheco J."/>
            <person name="Jiang X."/>
            <person name="Kearney S.M."/>
            <person name="Perrotta A.R."/>
            <person name="Berdy B."/>
            <person name="Zhao S."/>
            <person name="Lieberman T.D."/>
            <person name="Swanson P.K."/>
            <person name="Smith M."/>
            <person name="Roesemann S."/>
            <person name="Alexander J.E."/>
            <person name="Rich S.A."/>
            <person name="Livny J."/>
            <person name="Vlamakis H."/>
            <person name="Clish C."/>
            <person name="Bullock K."/>
            <person name="Deik A."/>
            <person name="Scott J."/>
            <person name="Pierce K.A."/>
            <person name="Xavier R.J."/>
            <person name="Alm E.J."/>
        </authorList>
    </citation>
    <scope>NUCLEOTIDE SEQUENCE [LARGE SCALE GENOMIC DNA]</scope>
    <source>
        <strain evidence="3 6">BIOML-A2</strain>
    </source>
</reference>
<accession>A0AAQ1MB17</accession>
<dbReference type="EMBL" id="WWVX01000007">
    <property type="protein sequence ID" value="MZL70200.1"/>
    <property type="molecule type" value="Genomic_DNA"/>
</dbReference>
<comment type="caution">
    <text evidence="4">The sequence shown here is derived from an EMBL/GenBank/DDBJ whole genome shotgun (WGS) entry which is preliminary data.</text>
</comment>
<keyword evidence="2" id="KW-0812">Transmembrane</keyword>
<evidence type="ECO:0000313" key="5">
    <source>
        <dbReference type="Proteomes" id="UP000184089"/>
    </source>
</evidence>
<evidence type="ECO:0000256" key="1">
    <source>
        <dbReference type="SAM" id="MobiDB-lite"/>
    </source>
</evidence>
<organism evidence="4 5">
    <name type="scientific">Bittarella massiliensis</name>
    <name type="common">ex Durand et al. 2017</name>
    <dbReference type="NCBI Taxonomy" id="1720313"/>
    <lineage>
        <taxon>Bacteria</taxon>
        <taxon>Bacillati</taxon>
        <taxon>Bacillota</taxon>
        <taxon>Clostridia</taxon>
        <taxon>Eubacteriales</taxon>
        <taxon>Oscillospiraceae</taxon>
        <taxon>Bittarella (ex Durand et al. 2017)</taxon>
    </lineage>
</organism>
<evidence type="ECO:0000256" key="2">
    <source>
        <dbReference type="SAM" id="Phobius"/>
    </source>
</evidence>
<protein>
    <submittedName>
        <fullName evidence="4">Uncharacterized protein</fullName>
    </submittedName>
</protein>